<feature type="signal peptide" evidence="2">
    <location>
        <begin position="1"/>
        <end position="26"/>
    </location>
</feature>
<dbReference type="PANTHER" id="PTHR31836">
    <property type="match status" value="1"/>
</dbReference>
<reference evidence="4" key="2">
    <citation type="journal article" date="2023" name="Proc. Natl. Acad. Sci. U.S.A.">
        <title>A global phylogenomic analysis of the shiitake genus Lentinula.</title>
        <authorList>
            <person name="Sierra-Patev S."/>
            <person name="Min B."/>
            <person name="Naranjo-Ortiz M."/>
            <person name="Looney B."/>
            <person name="Konkel Z."/>
            <person name="Slot J.C."/>
            <person name="Sakamoto Y."/>
            <person name="Steenwyk J.L."/>
            <person name="Rokas A."/>
            <person name="Carro J."/>
            <person name="Camarero S."/>
            <person name="Ferreira P."/>
            <person name="Molpeceres G."/>
            <person name="Ruiz-Duenas F.J."/>
            <person name="Serrano A."/>
            <person name="Henrissat B."/>
            <person name="Drula E."/>
            <person name="Hughes K.W."/>
            <person name="Mata J.L."/>
            <person name="Ishikawa N.K."/>
            <person name="Vargas-Isla R."/>
            <person name="Ushijima S."/>
            <person name="Smith C.A."/>
            <person name="Donoghue J."/>
            <person name="Ahrendt S."/>
            <person name="Andreopoulos W."/>
            <person name="He G."/>
            <person name="LaButti K."/>
            <person name="Lipzen A."/>
            <person name="Ng V."/>
            <person name="Riley R."/>
            <person name="Sandor L."/>
            <person name="Barry K."/>
            <person name="Martinez A.T."/>
            <person name="Xiao Y."/>
            <person name="Gibbons J.G."/>
            <person name="Terashima K."/>
            <person name="Grigoriev I.V."/>
            <person name="Hibbett D."/>
        </authorList>
    </citation>
    <scope>NUCLEOTIDE SEQUENCE</scope>
    <source>
        <strain evidence="4">Sp2 HRB7682 ss15</strain>
    </source>
</reference>
<dbReference type="Pfam" id="PF03330">
    <property type="entry name" value="DPBB_1"/>
    <property type="match status" value="1"/>
</dbReference>
<gene>
    <name evidence="4" type="ORF">C8J55DRAFT_248768</name>
</gene>
<dbReference type="EMBL" id="JANVFS010000049">
    <property type="protein sequence ID" value="KAJ4465682.1"/>
    <property type="molecule type" value="Genomic_DNA"/>
</dbReference>
<dbReference type="PANTHER" id="PTHR31836:SF28">
    <property type="entry name" value="SRCR DOMAIN-CONTAINING PROTEIN-RELATED"/>
    <property type="match status" value="1"/>
</dbReference>
<evidence type="ECO:0000259" key="3">
    <source>
        <dbReference type="Pfam" id="PF03330"/>
    </source>
</evidence>
<accession>A0A9W8ZU67</accession>
<keyword evidence="1 2" id="KW-0732">Signal</keyword>
<dbReference type="Proteomes" id="UP001150238">
    <property type="component" value="Unassembled WGS sequence"/>
</dbReference>
<evidence type="ECO:0000313" key="5">
    <source>
        <dbReference type="Proteomes" id="UP001150238"/>
    </source>
</evidence>
<dbReference type="Gene3D" id="2.40.40.10">
    <property type="entry name" value="RlpA-like domain"/>
    <property type="match status" value="1"/>
</dbReference>
<reference evidence="4" key="1">
    <citation type="submission" date="2022-08" db="EMBL/GenBank/DDBJ databases">
        <authorList>
            <consortium name="DOE Joint Genome Institute"/>
            <person name="Min B."/>
            <person name="Riley R."/>
            <person name="Sierra-Patev S."/>
            <person name="Naranjo-Ortiz M."/>
            <person name="Looney B."/>
            <person name="Konkel Z."/>
            <person name="Slot J.C."/>
            <person name="Sakamoto Y."/>
            <person name="Steenwyk J.L."/>
            <person name="Rokas A."/>
            <person name="Carro J."/>
            <person name="Camarero S."/>
            <person name="Ferreira P."/>
            <person name="Molpeceres G."/>
            <person name="Ruiz-Duenas F.J."/>
            <person name="Serrano A."/>
            <person name="Henrissat B."/>
            <person name="Drula E."/>
            <person name="Hughes K.W."/>
            <person name="Mata J.L."/>
            <person name="Ishikawa N.K."/>
            <person name="Vargas-Isla R."/>
            <person name="Ushijima S."/>
            <person name="Smith C.A."/>
            <person name="Ahrendt S."/>
            <person name="Andreopoulos W."/>
            <person name="He G."/>
            <person name="Labutti K."/>
            <person name="Lipzen A."/>
            <person name="Ng V."/>
            <person name="Sandor L."/>
            <person name="Barry K."/>
            <person name="Martinez A.T."/>
            <person name="Xiao Y."/>
            <person name="Gibbons J.G."/>
            <person name="Terashima K."/>
            <person name="Hibbett D.S."/>
            <person name="Grigoriev I.V."/>
        </authorList>
    </citation>
    <scope>NUCLEOTIDE SEQUENCE</scope>
    <source>
        <strain evidence="4">Sp2 HRB7682 ss15</strain>
    </source>
</reference>
<dbReference type="InterPro" id="IPR051477">
    <property type="entry name" value="Expansin_CellWall"/>
</dbReference>
<comment type="caution">
    <text evidence="4">The sequence shown here is derived from an EMBL/GenBank/DDBJ whole genome shotgun (WGS) entry which is preliminary data.</text>
</comment>
<dbReference type="InterPro" id="IPR036908">
    <property type="entry name" value="RlpA-like_sf"/>
</dbReference>
<dbReference type="SUPFAM" id="SSF50685">
    <property type="entry name" value="Barwin-like endoglucanases"/>
    <property type="match status" value="1"/>
</dbReference>
<sequence>MFMFRTSSFNLVLLATLFCVLEHVASSPNSTSTFEDSAAPAVTTACTGVSPDPPDFLEGEQIGWNAGFYAPGLGACGIVNTDTDFIVAMTHIVFDAYPGYDGVDCNPICNRPIVVTSRIVQGKSVEVTVTDDCVACGNNEIQLSPAAFEQLADESEGLIDVSWSWAN</sequence>
<evidence type="ECO:0000313" key="4">
    <source>
        <dbReference type="EMBL" id="KAJ4465682.1"/>
    </source>
</evidence>
<feature type="domain" description="RlpA-like protein double-psi beta-barrel" evidence="3">
    <location>
        <begin position="117"/>
        <end position="162"/>
    </location>
</feature>
<proteinExistence type="predicted"/>
<dbReference type="CDD" id="cd22191">
    <property type="entry name" value="DPBB_RlpA_EXP_N-like"/>
    <property type="match status" value="1"/>
</dbReference>
<dbReference type="InterPro" id="IPR009009">
    <property type="entry name" value="RlpA-like_DPBB"/>
</dbReference>
<name>A0A9W8ZU67_9AGAR</name>
<organism evidence="4 5">
    <name type="scientific">Lentinula lateritia</name>
    <dbReference type="NCBI Taxonomy" id="40482"/>
    <lineage>
        <taxon>Eukaryota</taxon>
        <taxon>Fungi</taxon>
        <taxon>Dikarya</taxon>
        <taxon>Basidiomycota</taxon>
        <taxon>Agaricomycotina</taxon>
        <taxon>Agaricomycetes</taxon>
        <taxon>Agaricomycetidae</taxon>
        <taxon>Agaricales</taxon>
        <taxon>Marasmiineae</taxon>
        <taxon>Omphalotaceae</taxon>
        <taxon>Lentinula</taxon>
    </lineage>
</organism>
<dbReference type="AlphaFoldDB" id="A0A9W8ZU67"/>
<feature type="chain" id="PRO_5040771051" description="RlpA-like protein double-psi beta-barrel domain-containing protein" evidence="2">
    <location>
        <begin position="27"/>
        <end position="167"/>
    </location>
</feature>
<protein>
    <recommendedName>
        <fullName evidence="3">RlpA-like protein double-psi beta-barrel domain-containing protein</fullName>
    </recommendedName>
</protein>
<evidence type="ECO:0000256" key="1">
    <source>
        <dbReference type="ARBA" id="ARBA00022729"/>
    </source>
</evidence>
<evidence type="ECO:0000256" key="2">
    <source>
        <dbReference type="SAM" id="SignalP"/>
    </source>
</evidence>